<dbReference type="EMBL" id="JBHUHQ010000016">
    <property type="protein sequence ID" value="MFD2045048.1"/>
    <property type="molecule type" value="Genomic_DNA"/>
</dbReference>
<dbReference type="PANTHER" id="PTHR35789">
    <property type="entry name" value="SPORE GERMINATION PROTEIN B3"/>
    <property type="match status" value="1"/>
</dbReference>
<keyword evidence="6" id="KW-0564">Palmitate</keyword>
<proteinExistence type="inferred from homology"/>
<name>A0ABW4W0H4_9BACI</name>
<dbReference type="InterPro" id="IPR008844">
    <property type="entry name" value="Spore_GerAC-like"/>
</dbReference>
<keyword evidence="7" id="KW-0449">Lipoprotein</keyword>
<dbReference type="PANTHER" id="PTHR35789:SF1">
    <property type="entry name" value="SPORE GERMINATION PROTEIN B3"/>
    <property type="match status" value="1"/>
</dbReference>
<evidence type="ECO:0000256" key="3">
    <source>
        <dbReference type="ARBA" id="ARBA00022544"/>
    </source>
</evidence>
<comment type="subcellular location">
    <subcellularLocation>
        <location evidence="1">Membrane</location>
        <topology evidence="1">Lipid-anchor</topology>
    </subcellularLocation>
</comment>
<dbReference type="Pfam" id="PF25198">
    <property type="entry name" value="Spore_GerAC_N"/>
    <property type="match status" value="1"/>
</dbReference>
<organism evidence="10 11">
    <name type="scientific">Ornithinibacillus salinisoli</name>
    <dbReference type="NCBI Taxonomy" id="1848459"/>
    <lineage>
        <taxon>Bacteria</taxon>
        <taxon>Bacillati</taxon>
        <taxon>Bacillota</taxon>
        <taxon>Bacilli</taxon>
        <taxon>Bacillales</taxon>
        <taxon>Bacillaceae</taxon>
        <taxon>Ornithinibacillus</taxon>
    </lineage>
</organism>
<comment type="similarity">
    <text evidence="2">Belongs to the GerABKC lipoprotein family.</text>
</comment>
<dbReference type="Proteomes" id="UP001597383">
    <property type="component" value="Unassembled WGS sequence"/>
</dbReference>
<evidence type="ECO:0000256" key="7">
    <source>
        <dbReference type="ARBA" id="ARBA00023288"/>
    </source>
</evidence>
<gene>
    <name evidence="10" type="ORF">ACFSJF_12270</name>
</gene>
<dbReference type="InterPro" id="IPR038501">
    <property type="entry name" value="Spore_GerAC_C_sf"/>
</dbReference>
<reference evidence="11" key="1">
    <citation type="journal article" date="2019" name="Int. J. Syst. Evol. Microbiol.">
        <title>The Global Catalogue of Microorganisms (GCM) 10K type strain sequencing project: providing services to taxonomists for standard genome sequencing and annotation.</title>
        <authorList>
            <consortium name="The Broad Institute Genomics Platform"/>
            <consortium name="The Broad Institute Genome Sequencing Center for Infectious Disease"/>
            <person name="Wu L."/>
            <person name="Ma J."/>
        </authorList>
    </citation>
    <scope>NUCLEOTIDE SEQUENCE [LARGE SCALE GENOMIC DNA]</scope>
    <source>
        <strain evidence="11">R28</strain>
    </source>
</reference>
<evidence type="ECO:0000256" key="6">
    <source>
        <dbReference type="ARBA" id="ARBA00023139"/>
    </source>
</evidence>
<evidence type="ECO:0000259" key="9">
    <source>
        <dbReference type="Pfam" id="PF25198"/>
    </source>
</evidence>
<feature type="domain" description="Spore germination GerAC-like C-terminal" evidence="8">
    <location>
        <begin position="195"/>
        <end position="353"/>
    </location>
</feature>
<evidence type="ECO:0000259" key="8">
    <source>
        <dbReference type="Pfam" id="PF05504"/>
    </source>
</evidence>
<dbReference type="Gene3D" id="3.30.300.210">
    <property type="entry name" value="Nutrient germinant receptor protein C, domain 3"/>
    <property type="match status" value="1"/>
</dbReference>
<evidence type="ECO:0000256" key="4">
    <source>
        <dbReference type="ARBA" id="ARBA00022729"/>
    </source>
</evidence>
<keyword evidence="3" id="KW-0309">Germination</keyword>
<evidence type="ECO:0000256" key="1">
    <source>
        <dbReference type="ARBA" id="ARBA00004635"/>
    </source>
</evidence>
<dbReference type="PROSITE" id="PS51257">
    <property type="entry name" value="PROKAR_LIPOPROTEIN"/>
    <property type="match status" value="1"/>
</dbReference>
<keyword evidence="11" id="KW-1185">Reference proteome</keyword>
<protein>
    <submittedName>
        <fullName evidence="10">Ger(X)C family spore germination protein</fullName>
    </submittedName>
</protein>
<sequence>MTRLIWVILLISVIISGCVNKEILDDVRIATAIGFELVGDEEIQVTGVAPIFMPDKSITNDTSTETARLSKEARDKLNNATSRPYVSGKIEVLLYSKEISEKGLMPYLDSFFRDPTVGSNVFLTVTGDDVQGLLQYQYGSQDNGMYISDMIEQNIKIGSLPQTNLHDFLNSYYAEGKDPFVPILQQVSDDVKIIGNALFKDDKLVGEIPEEMLFIFKSLMDTTTTQDNITIEMDKEEYALLHKIKSKRTYKFDNMKNPQECTINLNIEGMIREYSGGKIDKKTADKIIKKTEEQFTSQAEDMIKTFQELETDPLGLGEKVRSHTKNWDSKKWKETYPNITITVNTKVLLTETGVIE</sequence>
<evidence type="ECO:0000256" key="2">
    <source>
        <dbReference type="ARBA" id="ARBA00007886"/>
    </source>
</evidence>
<feature type="domain" description="Spore germination protein N-terminal" evidence="9">
    <location>
        <begin position="21"/>
        <end position="185"/>
    </location>
</feature>
<keyword evidence="5" id="KW-0472">Membrane</keyword>
<dbReference type="Pfam" id="PF05504">
    <property type="entry name" value="Spore_GerAC"/>
    <property type="match status" value="1"/>
</dbReference>
<dbReference type="NCBIfam" id="TIGR02887">
    <property type="entry name" value="spore_ger_x_C"/>
    <property type="match status" value="1"/>
</dbReference>
<evidence type="ECO:0000313" key="11">
    <source>
        <dbReference type="Proteomes" id="UP001597383"/>
    </source>
</evidence>
<comment type="caution">
    <text evidence="10">The sequence shown here is derived from an EMBL/GenBank/DDBJ whole genome shotgun (WGS) entry which is preliminary data.</text>
</comment>
<evidence type="ECO:0000313" key="10">
    <source>
        <dbReference type="EMBL" id="MFD2045048.1"/>
    </source>
</evidence>
<keyword evidence="4" id="KW-0732">Signal</keyword>
<dbReference type="InterPro" id="IPR057336">
    <property type="entry name" value="GerAC_N"/>
</dbReference>
<dbReference type="InterPro" id="IPR046953">
    <property type="entry name" value="Spore_GerAC-like_C"/>
</dbReference>
<accession>A0ABW4W0H4</accession>
<dbReference type="RefSeq" id="WP_377557658.1">
    <property type="nucleotide sequence ID" value="NZ_JBHUHQ010000016.1"/>
</dbReference>
<evidence type="ECO:0000256" key="5">
    <source>
        <dbReference type="ARBA" id="ARBA00023136"/>
    </source>
</evidence>